<dbReference type="PANTHER" id="PTHR43479">
    <property type="entry name" value="ACREF/ENVCD OPERON REPRESSOR-RELATED"/>
    <property type="match status" value="1"/>
</dbReference>
<evidence type="ECO:0000256" key="2">
    <source>
        <dbReference type="PROSITE-ProRule" id="PRU00335"/>
    </source>
</evidence>
<evidence type="ECO:0000259" key="3">
    <source>
        <dbReference type="PROSITE" id="PS50977"/>
    </source>
</evidence>
<dbReference type="InterPro" id="IPR001647">
    <property type="entry name" value="HTH_TetR"/>
</dbReference>
<accession>A0A455T7B3</accession>
<dbReference type="AlphaFoldDB" id="A0A455T7B3"/>
<dbReference type="Gene3D" id="1.10.357.10">
    <property type="entry name" value="Tetracycline Repressor, domain 2"/>
    <property type="match status" value="1"/>
</dbReference>
<sequence length="198" mass="22335">MGEARILAMHVRDRRVKRTQNLLAQALLALIAEKGYEAITIRDITERADIGYATFFRHYRDKDELLRDVADVVINELLEILFGQQTGSEPTAVGQLIFRYVAEHSAVVRVLLGSRGPASLVQHVIQRGSENVLRQNKPRPGSPVPAEIAAHHLVASSIALIQWWIEHDMPYPPERMGEIYRQLIVQPTLLSAFITDPD</sequence>
<keyword evidence="1 2" id="KW-0238">DNA-binding</keyword>
<feature type="DNA-binding region" description="H-T-H motif" evidence="2">
    <location>
        <begin position="40"/>
        <end position="59"/>
    </location>
</feature>
<dbReference type="PANTHER" id="PTHR43479:SF7">
    <property type="entry name" value="TETR-FAMILY TRANSCRIPTIONAL REGULATOR"/>
    <property type="match status" value="1"/>
</dbReference>
<dbReference type="InterPro" id="IPR050624">
    <property type="entry name" value="HTH-type_Tx_Regulator"/>
</dbReference>
<dbReference type="GO" id="GO:0003677">
    <property type="term" value="F:DNA binding"/>
    <property type="evidence" value="ECO:0007669"/>
    <property type="project" value="UniProtKB-UniRule"/>
</dbReference>
<dbReference type="Pfam" id="PF00440">
    <property type="entry name" value="TetR_N"/>
    <property type="match status" value="1"/>
</dbReference>
<proteinExistence type="predicted"/>
<dbReference type="InterPro" id="IPR039532">
    <property type="entry name" value="TetR_C_Firmicutes"/>
</dbReference>
<organism evidence="4">
    <name type="scientific">Thermogemmatispora argillosa</name>
    <dbReference type="NCBI Taxonomy" id="2045280"/>
    <lineage>
        <taxon>Bacteria</taxon>
        <taxon>Bacillati</taxon>
        <taxon>Chloroflexota</taxon>
        <taxon>Ktedonobacteria</taxon>
        <taxon>Thermogemmatisporales</taxon>
        <taxon>Thermogemmatisporaceae</taxon>
        <taxon>Thermogemmatispora</taxon>
    </lineage>
</organism>
<dbReference type="EMBL" id="AP019377">
    <property type="protein sequence ID" value="BBH94504.1"/>
    <property type="molecule type" value="Genomic_DNA"/>
</dbReference>
<dbReference type="PROSITE" id="PS50977">
    <property type="entry name" value="HTH_TETR_2"/>
    <property type="match status" value="1"/>
</dbReference>
<feature type="domain" description="HTH tetR-type" evidence="3">
    <location>
        <begin position="17"/>
        <end position="77"/>
    </location>
</feature>
<evidence type="ECO:0000256" key="1">
    <source>
        <dbReference type="ARBA" id="ARBA00023125"/>
    </source>
</evidence>
<dbReference type="Pfam" id="PF14278">
    <property type="entry name" value="TetR_C_8"/>
    <property type="match status" value="1"/>
</dbReference>
<dbReference type="SUPFAM" id="SSF46689">
    <property type="entry name" value="Homeodomain-like"/>
    <property type="match status" value="1"/>
</dbReference>
<evidence type="ECO:0000313" key="4">
    <source>
        <dbReference type="EMBL" id="BBH94504.1"/>
    </source>
</evidence>
<gene>
    <name evidence="4" type="ORF">KTA_27030</name>
</gene>
<protein>
    <submittedName>
        <fullName evidence="4">TetR family transcriptional regulator</fullName>
    </submittedName>
</protein>
<reference evidence="4" key="1">
    <citation type="submission" date="2018-12" db="EMBL/GenBank/DDBJ databases">
        <title>Novel natural products biosynthetic potential of the class Ktedonobacteria.</title>
        <authorList>
            <person name="Zheng Y."/>
            <person name="Saitou A."/>
            <person name="Wang C.M."/>
            <person name="Toyoda A."/>
            <person name="Minakuchi Y."/>
            <person name="Sekiguchi Y."/>
            <person name="Ueda K."/>
            <person name="Takano H."/>
            <person name="Sakai Y."/>
            <person name="Yokota A."/>
            <person name="Yabe S."/>
        </authorList>
    </citation>
    <scope>NUCLEOTIDE SEQUENCE</scope>
    <source>
        <strain evidence="4">A3-2</strain>
    </source>
</reference>
<dbReference type="PRINTS" id="PR00455">
    <property type="entry name" value="HTHTETR"/>
</dbReference>
<name>A0A455T7B3_9CHLR</name>
<dbReference type="InterPro" id="IPR009057">
    <property type="entry name" value="Homeodomain-like_sf"/>
</dbReference>